<dbReference type="Pfam" id="PF10944">
    <property type="entry name" value="DUF2630"/>
    <property type="match status" value="1"/>
</dbReference>
<dbReference type="EMBL" id="PDJK01000001">
    <property type="protein sequence ID" value="PFG56567.1"/>
    <property type="molecule type" value="Genomic_DNA"/>
</dbReference>
<reference evidence="1 2" key="1">
    <citation type="submission" date="2017-10" db="EMBL/GenBank/DDBJ databases">
        <title>Sequencing the genomes of 1000 actinobacteria strains.</title>
        <authorList>
            <person name="Klenk H.-P."/>
        </authorList>
    </citation>
    <scope>NUCLEOTIDE SEQUENCE [LARGE SCALE GENOMIC DNA]</scope>
    <source>
        <strain evidence="1 2">DSM 46092</strain>
    </source>
</reference>
<dbReference type="InterPro" id="IPR020311">
    <property type="entry name" value="Uncharacterised_Rv0898c"/>
</dbReference>
<comment type="caution">
    <text evidence="1">The sequence shown here is derived from an EMBL/GenBank/DDBJ whole genome shotgun (WGS) entry which is preliminary data.</text>
</comment>
<proteinExistence type="predicted"/>
<evidence type="ECO:0000313" key="2">
    <source>
        <dbReference type="Proteomes" id="UP000243542"/>
    </source>
</evidence>
<organism evidence="1 2">
    <name type="scientific">Amycolatopsis sulphurea</name>
    <dbReference type="NCBI Taxonomy" id="76022"/>
    <lineage>
        <taxon>Bacteria</taxon>
        <taxon>Bacillati</taxon>
        <taxon>Actinomycetota</taxon>
        <taxon>Actinomycetes</taxon>
        <taxon>Pseudonocardiales</taxon>
        <taxon>Pseudonocardiaceae</taxon>
        <taxon>Amycolatopsis</taxon>
    </lineage>
</organism>
<gene>
    <name evidence="1" type="ORF">ATK36_0086</name>
</gene>
<accession>A0A2A9FYM2</accession>
<dbReference type="AlphaFoldDB" id="A0A2A9FYM2"/>
<dbReference type="Proteomes" id="UP000243542">
    <property type="component" value="Unassembled WGS sequence"/>
</dbReference>
<evidence type="ECO:0000313" key="1">
    <source>
        <dbReference type="EMBL" id="PFG56567.1"/>
    </source>
</evidence>
<sequence>MTEDGILNRIDELIAEEHELRARAAGTGLSAADRDRLTALEQHLDQCWDLLRRRRARTEFAEDPDEVQVRSVAQVEGYRQ</sequence>
<protein>
    <submittedName>
        <fullName evidence="1">Uncharacterized protein DUF2630</fullName>
    </submittedName>
</protein>
<name>A0A2A9FYM2_9PSEU</name>
<dbReference type="RefSeq" id="WP_098509329.1">
    <property type="nucleotide sequence ID" value="NZ_JBIAKZ010000001.1"/>
</dbReference>
<keyword evidence="2" id="KW-1185">Reference proteome</keyword>